<organism evidence="1 2">
    <name type="scientific">blood disease bacterium A2-HR MARDI</name>
    <dbReference type="NCBI Taxonomy" id="1944648"/>
    <lineage>
        <taxon>Bacteria</taxon>
        <taxon>Pseudomonadati</taxon>
        <taxon>Pseudomonadota</taxon>
        <taxon>Betaproteobacteria</taxon>
        <taxon>Burkholderiales</taxon>
        <taxon>Burkholderiaceae</taxon>
        <taxon>Ralstonia</taxon>
        <taxon>Ralstonia solanacearum species complex</taxon>
    </lineage>
</organism>
<accession>A0A1U9VRC3</accession>
<protein>
    <submittedName>
        <fullName evidence="1">Uncharacterized protein</fullName>
    </submittedName>
</protein>
<gene>
    <name evidence="1" type="ORF">B0B51_23350</name>
</gene>
<dbReference type="Proteomes" id="UP000189628">
    <property type="component" value="Plasmid unnamed"/>
</dbReference>
<keyword evidence="1" id="KW-0614">Plasmid</keyword>
<evidence type="ECO:0000313" key="2">
    <source>
        <dbReference type="Proteomes" id="UP000189628"/>
    </source>
</evidence>
<dbReference type="AlphaFoldDB" id="A0A1U9VRC3"/>
<evidence type="ECO:0000313" key="1">
    <source>
        <dbReference type="EMBL" id="AQW32717.1"/>
    </source>
</evidence>
<sequence length="669" mass="71032">MKISLGNFGNAVAQPSPRINVPNSGAMVGEAAGRLAQAGESLGAVMAEKDQVQRRADAALTMAQLDNDLHDAHDTVGRQLASGDVSASDAITTYRKQVQDLQNQRLEGIDPETRKLIEPNVVRTSGSLERNLQGLVVKRQQSDIASSLNNLDEQFQRSAMRDLPNAITNYSAAVDQLGPQAGLTPAQMQKAKQSFTEKATYNFANATLEGAAQTGDLSIVRAAREKLQGPDGEPIDPAKRTALITKAYGYENGILAQNQRDADKAAREQQARENAATDAYNSAFDLMSKGRYLSKEAISDLATTTAGTKMAGAAQELVKGQAQVAGFASLSLPQQAAVLERGNAAGSDPNVGVNPTEQKVQEQLKRIHDESVKAYKENPWQAAQERGVIQDAPQVALNNVQDAQSVLSQRMRDIGVVEVAAGNKVSPLQPDEASQIGRLVRALPPDQQASALAAFGQIVGDPDRLASLAKQFGDKDNVLGVAMSYANAKTTQGRYTSELILRGERALKDNAITIDSHKETGWKGEISKTIGDAIPDQNLDRASKQAAYLIMAGMAAGGDTPDVKRAVGMAIGNIADQRDGSKVPMPYGMKEDTFRDRIKAITPADLAAQGAVGGSVFVGKQAVPLDTFVKQLPDASLMHAGQGRYAIKAGSGIVTLSPGGQPLIIRVPQ</sequence>
<dbReference type="EMBL" id="CP019912">
    <property type="protein sequence ID" value="AQW32717.1"/>
    <property type="molecule type" value="Genomic_DNA"/>
</dbReference>
<proteinExistence type="predicted"/>
<reference evidence="1 2" key="1">
    <citation type="submission" date="2017-02" db="EMBL/GenBank/DDBJ databases">
        <title>Blood Disease Bacterium A2-HR MARDI.</title>
        <authorList>
            <person name="Badrun R."/>
            <person name="Abu Bakar N."/>
            <person name="Laboh R."/>
        </authorList>
    </citation>
    <scope>NUCLEOTIDE SEQUENCE [LARGE SCALE GENOMIC DNA]</scope>
    <source>
        <strain evidence="1 2">A2-HR MARDI</strain>
        <plasmid evidence="2">Plasmid</plasmid>
    </source>
</reference>
<name>A0A1U9VRC3_9RALS</name>
<geneLocation type="plasmid" evidence="1">
    <name>unnamed</name>
</geneLocation>